<dbReference type="PROSITE" id="PS51257">
    <property type="entry name" value="PROKAR_LIPOPROTEIN"/>
    <property type="match status" value="1"/>
</dbReference>
<evidence type="ECO:0000313" key="6">
    <source>
        <dbReference type="EMBL" id="WDZ82354.1"/>
    </source>
</evidence>
<reference evidence="6 7" key="1">
    <citation type="submission" date="2023-02" db="EMBL/GenBank/DDBJ databases">
        <authorList>
            <person name="Mo P."/>
        </authorList>
    </citation>
    <scope>NUCLEOTIDE SEQUENCE [LARGE SCALE GENOMIC DNA]</scope>
    <source>
        <strain evidence="6 7">HUAS 3</strain>
    </source>
</reference>
<evidence type="ECO:0000256" key="3">
    <source>
        <dbReference type="SAM" id="SignalP"/>
    </source>
</evidence>
<evidence type="ECO:0000259" key="4">
    <source>
        <dbReference type="SMART" id="SM00062"/>
    </source>
</evidence>
<dbReference type="EMBL" id="CP118615">
    <property type="protein sequence ID" value="WDZ82354.1"/>
    <property type="molecule type" value="Genomic_DNA"/>
</dbReference>
<dbReference type="InterPro" id="IPR001320">
    <property type="entry name" value="Iontro_rcpt_C"/>
</dbReference>
<dbReference type="PANTHER" id="PTHR35936">
    <property type="entry name" value="MEMBRANE-BOUND LYTIC MUREIN TRANSGLYCOSYLASE F"/>
    <property type="match status" value="1"/>
</dbReference>
<sequence length="288" mass="30334">MLTPRTVVLTCAGVLLAAVAGCAPQDDATPAPAASGSAAACTKDTLPTRTPGRLTIATDEPAYEPWFRENKPDSGEGFEAAVAYAVAEQLGFARGDVTWTRVKFDSAIAPGPKEFDFDINQFSITEERKQAVDFSAPYYFVRQTVIALKTSKIAGKTSLADLRNAKLGAQVGTTSYQAITDVIKPTGQPQVYNSNDDAKKALQNGQLDGLVVDLPTAFYITGAEIPEAVIVGQVPQVGTPETFGLLLDKGSPLTGCVSQAVGALERAGTLKALEQRWLAQVAGAPELT</sequence>
<keyword evidence="1 3" id="KW-0732">Signal</keyword>
<dbReference type="Proteomes" id="UP001219605">
    <property type="component" value="Chromosome"/>
</dbReference>
<feature type="signal peptide" evidence="3">
    <location>
        <begin position="1"/>
        <end position="17"/>
    </location>
</feature>
<dbReference type="PANTHER" id="PTHR35936:SF19">
    <property type="entry name" value="AMINO-ACID-BINDING PROTEIN YXEM-RELATED"/>
    <property type="match status" value="1"/>
</dbReference>
<evidence type="ECO:0000313" key="7">
    <source>
        <dbReference type="Proteomes" id="UP001219605"/>
    </source>
</evidence>
<dbReference type="SMART" id="SM00079">
    <property type="entry name" value="PBPe"/>
    <property type="match status" value="1"/>
</dbReference>
<evidence type="ECO:0000259" key="5">
    <source>
        <dbReference type="SMART" id="SM00079"/>
    </source>
</evidence>
<dbReference type="RefSeq" id="WP_275028580.1">
    <property type="nucleotide sequence ID" value="NZ_CP118615.1"/>
</dbReference>
<dbReference type="Pfam" id="PF00497">
    <property type="entry name" value="SBP_bac_3"/>
    <property type="match status" value="1"/>
</dbReference>
<feature type="compositionally biased region" description="Low complexity" evidence="2">
    <location>
        <begin position="26"/>
        <end position="40"/>
    </location>
</feature>
<feature type="region of interest" description="Disordered" evidence="2">
    <location>
        <begin position="26"/>
        <end position="51"/>
    </location>
</feature>
<proteinExistence type="predicted"/>
<evidence type="ECO:0000256" key="1">
    <source>
        <dbReference type="ARBA" id="ARBA00022729"/>
    </source>
</evidence>
<dbReference type="CDD" id="cd13530">
    <property type="entry name" value="PBP2_peptides_like"/>
    <property type="match status" value="1"/>
</dbReference>
<accession>A0ABY7ZH89</accession>
<evidence type="ECO:0000256" key="2">
    <source>
        <dbReference type="SAM" id="MobiDB-lite"/>
    </source>
</evidence>
<feature type="domain" description="Ionotropic glutamate receptor C-terminal" evidence="5">
    <location>
        <begin position="53"/>
        <end position="280"/>
    </location>
</feature>
<feature type="domain" description="Solute-binding protein family 3/N-terminal" evidence="4">
    <location>
        <begin position="53"/>
        <end position="281"/>
    </location>
</feature>
<gene>
    <name evidence="6" type="ORF">PVK37_17825</name>
</gene>
<dbReference type="SMART" id="SM00062">
    <property type="entry name" value="PBPb"/>
    <property type="match status" value="1"/>
</dbReference>
<keyword evidence="7" id="KW-1185">Reference proteome</keyword>
<dbReference type="InterPro" id="IPR001638">
    <property type="entry name" value="Solute-binding_3/MltF_N"/>
</dbReference>
<dbReference type="Gene3D" id="3.40.190.10">
    <property type="entry name" value="Periplasmic binding protein-like II"/>
    <property type="match status" value="2"/>
</dbReference>
<organism evidence="6 7">
    <name type="scientific">Micromonospora cathayae</name>
    <dbReference type="NCBI Taxonomy" id="3028804"/>
    <lineage>
        <taxon>Bacteria</taxon>
        <taxon>Bacillati</taxon>
        <taxon>Actinomycetota</taxon>
        <taxon>Actinomycetes</taxon>
        <taxon>Micromonosporales</taxon>
        <taxon>Micromonosporaceae</taxon>
        <taxon>Micromonospora</taxon>
    </lineage>
</organism>
<dbReference type="SUPFAM" id="SSF53850">
    <property type="entry name" value="Periplasmic binding protein-like II"/>
    <property type="match status" value="1"/>
</dbReference>
<feature type="chain" id="PRO_5045151153" evidence="3">
    <location>
        <begin position="18"/>
        <end position="288"/>
    </location>
</feature>
<name>A0ABY7ZH89_9ACTN</name>
<protein>
    <submittedName>
        <fullName evidence="6">ABC transporter substrate-binding protein</fullName>
    </submittedName>
</protein>